<name>A0A316EPG9_9BURK</name>
<dbReference type="AlphaFoldDB" id="A0A316EPG9"/>
<keyword evidence="3" id="KW-0560">Oxidoreductase</keyword>
<dbReference type="InterPro" id="IPR000073">
    <property type="entry name" value="AB_hydrolase_1"/>
</dbReference>
<organism evidence="3 4">
    <name type="scientific">Cupriavidus plantarum</name>
    <dbReference type="NCBI Taxonomy" id="942865"/>
    <lineage>
        <taxon>Bacteria</taxon>
        <taxon>Pseudomonadati</taxon>
        <taxon>Pseudomonadota</taxon>
        <taxon>Betaproteobacteria</taxon>
        <taxon>Burkholderiales</taxon>
        <taxon>Burkholderiaceae</taxon>
        <taxon>Cupriavidus</taxon>
    </lineage>
</organism>
<keyword evidence="3" id="KW-0575">Peroxidase</keyword>
<proteinExistence type="inferred from homology"/>
<dbReference type="PROSITE" id="PS51318">
    <property type="entry name" value="TAT"/>
    <property type="match status" value="1"/>
</dbReference>
<dbReference type="PANTHER" id="PTHR43433:SF3">
    <property type="entry name" value="NON-HEME CHLOROPEROXIDASE"/>
    <property type="match status" value="1"/>
</dbReference>
<evidence type="ECO:0000259" key="2">
    <source>
        <dbReference type="Pfam" id="PF00561"/>
    </source>
</evidence>
<reference evidence="3 4" key="1">
    <citation type="submission" date="2018-05" db="EMBL/GenBank/DDBJ databases">
        <title>Genomic Encyclopedia of Type Strains, Phase IV (KMG-V): Genome sequencing to study the core and pangenomes of soil and plant-associated prokaryotes.</title>
        <authorList>
            <person name="Whitman W."/>
        </authorList>
    </citation>
    <scope>NUCLEOTIDE SEQUENCE [LARGE SCALE GENOMIC DNA]</scope>
    <source>
        <strain evidence="3 4">SLV-132</strain>
    </source>
</reference>
<dbReference type="OrthoDB" id="9779853at2"/>
<dbReference type="InterPro" id="IPR050471">
    <property type="entry name" value="AB_hydrolase"/>
</dbReference>
<sequence length="332" mass="35736">MSKKNETVETVAVPARRSLLLGSAVGAAGALLATHAAVAGAAGQPGVKTPAASTNGGSGSFITTRDGVQLYYKDWGTGQPVVFSHGWPLSSDSWESQMLHVANNGFRAVAHDRRGHGRSSQPWHGNDMDHYADDLATVIETLDLKNVILVGFSTGGGEVARYIGRHGTSRVAKVVLVSAVPPLMLKTPANPGGLPIEVFDGLRNAQLANRSQFYRDIPSGPFYNFNRPGAKVSQGLIDWWWAQGMQGGHKNTYDSIKAFSETDFTEDLKKIDRPTLVIHGDDDQVVPIDAAGRASNKLVKNSKLIVYPGAPHGLTDTHKERFNNDLLTFIKS</sequence>
<protein>
    <submittedName>
        <fullName evidence="3">Non-heme chloroperoxidase</fullName>
    </submittedName>
</protein>
<keyword evidence="4" id="KW-1185">Reference proteome</keyword>
<feature type="domain" description="AB hydrolase-1" evidence="2">
    <location>
        <begin position="80"/>
        <end position="314"/>
    </location>
</feature>
<dbReference type="Pfam" id="PF00561">
    <property type="entry name" value="Abhydrolase_1"/>
    <property type="match status" value="1"/>
</dbReference>
<dbReference type="InterPro" id="IPR006311">
    <property type="entry name" value="TAT_signal"/>
</dbReference>
<gene>
    <name evidence="3" type="ORF">C7419_106119</name>
</gene>
<comment type="caution">
    <text evidence="3">The sequence shown here is derived from an EMBL/GenBank/DDBJ whole genome shotgun (WGS) entry which is preliminary data.</text>
</comment>
<evidence type="ECO:0000256" key="1">
    <source>
        <dbReference type="ARBA" id="ARBA00038128"/>
    </source>
</evidence>
<evidence type="ECO:0000313" key="3">
    <source>
        <dbReference type="EMBL" id="PWK32700.1"/>
    </source>
</evidence>
<dbReference type="FunFam" id="3.40.50.1820:FF:000205">
    <property type="entry name" value="Non-haem bromoperoxidase BPO-A2"/>
    <property type="match status" value="1"/>
</dbReference>
<dbReference type="Gene3D" id="3.40.50.1820">
    <property type="entry name" value="alpha/beta hydrolase"/>
    <property type="match status" value="1"/>
</dbReference>
<comment type="similarity">
    <text evidence="1">Belongs to the AB hydrolase superfamily. Bacterial non-heme haloperoxidase / perhydrolase family.</text>
</comment>
<dbReference type="InterPro" id="IPR029058">
    <property type="entry name" value="AB_hydrolase_fold"/>
</dbReference>
<dbReference type="GO" id="GO:0004601">
    <property type="term" value="F:peroxidase activity"/>
    <property type="evidence" value="ECO:0007669"/>
    <property type="project" value="UniProtKB-KW"/>
</dbReference>
<dbReference type="PRINTS" id="PR00111">
    <property type="entry name" value="ABHYDROLASE"/>
</dbReference>
<dbReference type="GeneID" id="98343163"/>
<dbReference type="EMBL" id="QGGT01000006">
    <property type="protein sequence ID" value="PWK32700.1"/>
    <property type="molecule type" value="Genomic_DNA"/>
</dbReference>
<dbReference type="RefSeq" id="WP_109584987.1">
    <property type="nucleotide sequence ID" value="NZ_CAJPUX010000005.1"/>
</dbReference>
<dbReference type="Proteomes" id="UP000245754">
    <property type="component" value="Unassembled WGS sequence"/>
</dbReference>
<accession>A0A316EPG9</accession>
<dbReference type="PANTHER" id="PTHR43433">
    <property type="entry name" value="HYDROLASE, ALPHA/BETA FOLD FAMILY PROTEIN"/>
    <property type="match status" value="1"/>
</dbReference>
<evidence type="ECO:0000313" key="4">
    <source>
        <dbReference type="Proteomes" id="UP000245754"/>
    </source>
</evidence>
<dbReference type="SUPFAM" id="SSF53474">
    <property type="entry name" value="alpha/beta-Hydrolases"/>
    <property type="match status" value="1"/>
</dbReference>